<dbReference type="Proteomes" id="UP001219525">
    <property type="component" value="Unassembled WGS sequence"/>
</dbReference>
<organism evidence="1 2">
    <name type="scientific">Mycena pura</name>
    <dbReference type="NCBI Taxonomy" id="153505"/>
    <lineage>
        <taxon>Eukaryota</taxon>
        <taxon>Fungi</taxon>
        <taxon>Dikarya</taxon>
        <taxon>Basidiomycota</taxon>
        <taxon>Agaricomycotina</taxon>
        <taxon>Agaricomycetes</taxon>
        <taxon>Agaricomycetidae</taxon>
        <taxon>Agaricales</taxon>
        <taxon>Marasmiineae</taxon>
        <taxon>Mycenaceae</taxon>
        <taxon>Mycena</taxon>
    </lineage>
</organism>
<protein>
    <submittedName>
        <fullName evidence="1">Uncharacterized protein</fullName>
    </submittedName>
</protein>
<accession>A0AAD6Y500</accession>
<dbReference type="EMBL" id="JARJCW010000081">
    <property type="protein sequence ID" value="KAJ7196866.1"/>
    <property type="molecule type" value="Genomic_DNA"/>
</dbReference>
<proteinExistence type="predicted"/>
<evidence type="ECO:0000313" key="2">
    <source>
        <dbReference type="Proteomes" id="UP001219525"/>
    </source>
</evidence>
<name>A0AAD6Y500_9AGAR</name>
<dbReference type="AlphaFoldDB" id="A0AAD6Y500"/>
<gene>
    <name evidence="1" type="ORF">GGX14DRAFT_574676</name>
</gene>
<comment type="caution">
    <text evidence="1">The sequence shown here is derived from an EMBL/GenBank/DDBJ whole genome shotgun (WGS) entry which is preliminary data.</text>
</comment>
<keyword evidence="2" id="KW-1185">Reference proteome</keyword>
<evidence type="ECO:0000313" key="1">
    <source>
        <dbReference type="EMBL" id="KAJ7196866.1"/>
    </source>
</evidence>
<sequence length="99" mass="10867">MDSIYATLRAFVFSTFLSSLTRFAIAHACFAGLPTLKHVSLAYSTCYIRDIQNFYAAMKFSAEPAIHLVNAISVRLRGVEGTTKLAAASISFPRDNDLT</sequence>
<reference evidence="1" key="1">
    <citation type="submission" date="2023-03" db="EMBL/GenBank/DDBJ databases">
        <title>Massive genome expansion in bonnet fungi (Mycena s.s.) driven by repeated elements and novel gene families across ecological guilds.</title>
        <authorList>
            <consortium name="Lawrence Berkeley National Laboratory"/>
            <person name="Harder C.B."/>
            <person name="Miyauchi S."/>
            <person name="Viragh M."/>
            <person name="Kuo A."/>
            <person name="Thoen E."/>
            <person name="Andreopoulos B."/>
            <person name="Lu D."/>
            <person name="Skrede I."/>
            <person name="Drula E."/>
            <person name="Henrissat B."/>
            <person name="Morin E."/>
            <person name="Kohler A."/>
            <person name="Barry K."/>
            <person name="LaButti K."/>
            <person name="Morin E."/>
            <person name="Salamov A."/>
            <person name="Lipzen A."/>
            <person name="Mereny Z."/>
            <person name="Hegedus B."/>
            <person name="Baldrian P."/>
            <person name="Stursova M."/>
            <person name="Weitz H."/>
            <person name="Taylor A."/>
            <person name="Grigoriev I.V."/>
            <person name="Nagy L.G."/>
            <person name="Martin F."/>
            <person name="Kauserud H."/>
        </authorList>
    </citation>
    <scope>NUCLEOTIDE SEQUENCE</scope>
    <source>
        <strain evidence="1">9144</strain>
    </source>
</reference>